<proteinExistence type="predicted"/>
<dbReference type="Pfam" id="PF03184">
    <property type="entry name" value="DDE_1"/>
    <property type="match status" value="1"/>
</dbReference>
<dbReference type="GO" id="GO:0003676">
    <property type="term" value="F:nucleic acid binding"/>
    <property type="evidence" value="ECO:0007669"/>
    <property type="project" value="InterPro"/>
</dbReference>
<evidence type="ECO:0000259" key="1">
    <source>
        <dbReference type="Pfam" id="PF03184"/>
    </source>
</evidence>
<name>A0A8T1TV75_9STRA</name>
<feature type="domain" description="DDE-1" evidence="1">
    <location>
        <begin position="19"/>
        <end position="125"/>
    </location>
</feature>
<protein>
    <recommendedName>
        <fullName evidence="1">DDE-1 domain-containing protein</fullName>
    </recommendedName>
</protein>
<organism evidence="2 3">
    <name type="scientific">Phytophthora cactorum</name>
    <dbReference type="NCBI Taxonomy" id="29920"/>
    <lineage>
        <taxon>Eukaryota</taxon>
        <taxon>Sar</taxon>
        <taxon>Stramenopiles</taxon>
        <taxon>Oomycota</taxon>
        <taxon>Peronosporomycetes</taxon>
        <taxon>Peronosporales</taxon>
        <taxon>Peronosporaceae</taxon>
        <taxon>Phytophthora</taxon>
    </lineage>
</organism>
<comment type="caution">
    <text evidence="2">The sequence shown here is derived from an EMBL/GenBank/DDBJ whole genome shotgun (WGS) entry which is preliminary data.</text>
</comment>
<accession>A0A8T1TV75</accession>
<dbReference type="InterPro" id="IPR004875">
    <property type="entry name" value="DDE_SF_endonuclease_dom"/>
</dbReference>
<evidence type="ECO:0000313" key="2">
    <source>
        <dbReference type="EMBL" id="KAG6946943.1"/>
    </source>
</evidence>
<reference evidence="2" key="1">
    <citation type="submission" date="2021-01" db="EMBL/GenBank/DDBJ databases">
        <title>Phytophthora aleatoria, a newly-described species from Pinus radiata is distinct from Phytophthora cactorum isolates based on comparative genomics.</title>
        <authorList>
            <person name="Mcdougal R."/>
            <person name="Panda P."/>
            <person name="Williams N."/>
            <person name="Studholme D.J."/>
        </authorList>
    </citation>
    <scope>NUCLEOTIDE SEQUENCE</scope>
    <source>
        <strain evidence="2">NZFS 3830</strain>
    </source>
</reference>
<dbReference type="VEuPathDB" id="FungiDB:PC110_g2411"/>
<gene>
    <name evidence="2" type="ORF">JG687_00016426</name>
</gene>
<dbReference type="Proteomes" id="UP000688947">
    <property type="component" value="Unassembled WGS sequence"/>
</dbReference>
<sequence length="150" mass="16636">MLLGDSGGNKYTPFVVMKDDLILLLWDDFSGHWTQKVVDYAASINVVLEKVPPRATSVSQPADVAWNFPLKTSVRNLWYTEMQAQITIPRATGTKFKLKAPDRIKICGWISTVWDSLSATMISNGLREGPPVDESSDFDSSEAIVEEATV</sequence>
<evidence type="ECO:0000313" key="3">
    <source>
        <dbReference type="Proteomes" id="UP000688947"/>
    </source>
</evidence>
<dbReference type="EMBL" id="JAENGZ010001648">
    <property type="protein sequence ID" value="KAG6946943.1"/>
    <property type="molecule type" value="Genomic_DNA"/>
</dbReference>
<dbReference type="OrthoDB" id="124433at2759"/>
<dbReference type="AlphaFoldDB" id="A0A8T1TV75"/>